<organism evidence="1 2">
    <name type="scientific">Thalassomonas actiniarum</name>
    <dbReference type="NCBI Taxonomy" id="485447"/>
    <lineage>
        <taxon>Bacteria</taxon>
        <taxon>Pseudomonadati</taxon>
        <taxon>Pseudomonadota</taxon>
        <taxon>Gammaproteobacteria</taxon>
        <taxon>Alteromonadales</taxon>
        <taxon>Colwelliaceae</taxon>
        <taxon>Thalassomonas</taxon>
    </lineage>
</organism>
<dbReference type="KEGG" id="tact:SG35_011470"/>
<accession>A0AAF0C565</accession>
<reference evidence="1 2" key="2">
    <citation type="journal article" date="2022" name="Mar. Drugs">
        <title>Bioassay-Guided Fractionation Leads to the Detection of Cholic Acid Generated by the Rare Thalassomonas sp.</title>
        <authorList>
            <person name="Pheiffer F."/>
            <person name="Schneider Y.K."/>
            <person name="Hansen E.H."/>
            <person name="Andersen J.H."/>
            <person name="Isaksson J."/>
            <person name="Busche T."/>
            <person name="R C."/>
            <person name="Kalinowski J."/>
            <person name="Zyl L.V."/>
            <person name="Trindade M."/>
        </authorList>
    </citation>
    <scope>NUCLEOTIDE SEQUENCE [LARGE SCALE GENOMIC DNA]</scope>
    <source>
        <strain evidence="1 2">A5K-106</strain>
    </source>
</reference>
<reference evidence="1 2" key="1">
    <citation type="journal article" date="2015" name="Genome Announc.">
        <title>Draft Genome Sequences of Marine Isolates of Thalassomonas viridans and Thalassomonas actiniarum.</title>
        <authorList>
            <person name="Olonade I."/>
            <person name="van Zyl L.J."/>
            <person name="Trindade M."/>
        </authorList>
    </citation>
    <scope>NUCLEOTIDE SEQUENCE [LARGE SCALE GENOMIC DNA]</scope>
    <source>
        <strain evidence="1 2">A5K-106</strain>
    </source>
</reference>
<proteinExistence type="predicted"/>
<dbReference type="AlphaFoldDB" id="A0AAF0C565"/>
<dbReference type="EMBL" id="CP059735">
    <property type="protein sequence ID" value="WDE01198.1"/>
    <property type="molecule type" value="Genomic_DNA"/>
</dbReference>
<gene>
    <name evidence="1" type="ORF">SG35_011470</name>
</gene>
<dbReference type="RefSeq" id="WP_152646517.1">
    <property type="nucleotide sequence ID" value="NZ_CP059735.1"/>
</dbReference>
<evidence type="ECO:0000313" key="1">
    <source>
        <dbReference type="EMBL" id="WDE01198.1"/>
    </source>
</evidence>
<dbReference type="Proteomes" id="UP000032568">
    <property type="component" value="Chromosome"/>
</dbReference>
<keyword evidence="2" id="KW-1185">Reference proteome</keyword>
<name>A0AAF0C565_9GAMM</name>
<evidence type="ECO:0000313" key="2">
    <source>
        <dbReference type="Proteomes" id="UP000032568"/>
    </source>
</evidence>
<sequence>MKLLAKIKAFFTGVEDDAVPEASNNPELIAKIHHLLVSVEAKNTEIVGAGIYSTSGHNNQTLVYRAVAFAQYRLDKVLGSCDDNALIANYITCLNASKSEFE</sequence>
<protein>
    <submittedName>
        <fullName evidence="1">Uncharacterized protein</fullName>
    </submittedName>
</protein>